<accession>A0A5J4T5R9</accession>
<feature type="region of interest" description="Disordered" evidence="1">
    <location>
        <begin position="100"/>
        <end position="130"/>
    </location>
</feature>
<organism evidence="2 3">
    <name type="scientific">Streblomastix strix</name>
    <dbReference type="NCBI Taxonomy" id="222440"/>
    <lineage>
        <taxon>Eukaryota</taxon>
        <taxon>Metamonada</taxon>
        <taxon>Preaxostyla</taxon>
        <taxon>Oxymonadida</taxon>
        <taxon>Streblomastigidae</taxon>
        <taxon>Streblomastix</taxon>
    </lineage>
</organism>
<evidence type="ECO:0000313" key="3">
    <source>
        <dbReference type="Proteomes" id="UP000324800"/>
    </source>
</evidence>
<name>A0A5J4T5R9_9EUKA</name>
<dbReference type="AlphaFoldDB" id="A0A5J4T5R9"/>
<feature type="compositionally biased region" description="Basic residues" evidence="1">
    <location>
        <begin position="100"/>
        <end position="114"/>
    </location>
</feature>
<dbReference type="Proteomes" id="UP000324800">
    <property type="component" value="Unassembled WGS sequence"/>
</dbReference>
<evidence type="ECO:0000313" key="2">
    <source>
        <dbReference type="EMBL" id="KAA6353081.1"/>
    </source>
</evidence>
<proteinExistence type="predicted"/>
<feature type="compositionally biased region" description="Acidic residues" evidence="1">
    <location>
        <begin position="119"/>
        <end position="130"/>
    </location>
</feature>
<reference evidence="2 3" key="1">
    <citation type="submission" date="2019-03" db="EMBL/GenBank/DDBJ databases">
        <title>Single cell metagenomics reveals metabolic interactions within the superorganism composed of flagellate Streblomastix strix and complex community of Bacteroidetes bacteria on its surface.</title>
        <authorList>
            <person name="Treitli S.C."/>
            <person name="Kolisko M."/>
            <person name="Husnik F."/>
            <person name="Keeling P."/>
            <person name="Hampl V."/>
        </authorList>
    </citation>
    <scope>NUCLEOTIDE SEQUENCE [LARGE SCALE GENOMIC DNA]</scope>
    <source>
        <strain evidence="2">ST1C</strain>
    </source>
</reference>
<protein>
    <submittedName>
        <fullName evidence="2">Uncharacterized protein</fullName>
    </submittedName>
</protein>
<sequence length="217" mass="25432">MSKALTEQQILFNIIKKYYFVDTDQSGNDALNIQQQITHLARSKELLNLSNFITQLKTFKNIQEQQVELNNVEKVTIGEKSIAQWYEIYVQEARQYNVPKRGKSGRSKLTKLKAKGQASEDEDDQQEQVSEQENETVKIVKFTWKTKVKAYARINNIEPQEIQLRVQGYQIKPLKQFHRRYFSNQFVFPIINKSASQVLNAQKKLINQQYVTNIRGD</sequence>
<dbReference type="EMBL" id="SNRW01038799">
    <property type="protein sequence ID" value="KAA6353081.1"/>
    <property type="molecule type" value="Genomic_DNA"/>
</dbReference>
<feature type="non-terminal residue" evidence="2">
    <location>
        <position position="217"/>
    </location>
</feature>
<evidence type="ECO:0000256" key="1">
    <source>
        <dbReference type="SAM" id="MobiDB-lite"/>
    </source>
</evidence>
<gene>
    <name evidence="2" type="ORF">EZS28_051392</name>
</gene>
<comment type="caution">
    <text evidence="2">The sequence shown here is derived from an EMBL/GenBank/DDBJ whole genome shotgun (WGS) entry which is preliminary data.</text>
</comment>